<feature type="compositionally biased region" description="Basic and acidic residues" evidence="6">
    <location>
        <begin position="446"/>
        <end position="471"/>
    </location>
</feature>
<keyword evidence="5 7" id="KW-0472">Membrane</keyword>
<dbReference type="GO" id="GO:0006888">
    <property type="term" value="P:endoplasmic reticulum to Golgi vesicle-mediated transport"/>
    <property type="evidence" value="ECO:0007669"/>
    <property type="project" value="TreeGrafter"/>
</dbReference>
<protein>
    <recommendedName>
        <fullName evidence="8">L-type lectin-like domain-containing protein</fullName>
    </recommendedName>
</protein>
<feature type="compositionally biased region" description="Low complexity" evidence="6">
    <location>
        <begin position="332"/>
        <end position="425"/>
    </location>
</feature>
<dbReference type="GO" id="GO:0005793">
    <property type="term" value="C:endoplasmic reticulum-Golgi intermediate compartment"/>
    <property type="evidence" value="ECO:0007669"/>
    <property type="project" value="TreeGrafter"/>
</dbReference>
<dbReference type="GO" id="GO:0000139">
    <property type="term" value="C:Golgi membrane"/>
    <property type="evidence" value="ECO:0007669"/>
    <property type="project" value="TreeGrafter"/>
</dbReference>
<dbReference type="RefSeq" id="XP_067064826.1">
    <property type="nucleotide sequence ID" value="XM_067209776.1"/>
</dbReference>
<feature type="region of interest" description="Disordered" evidence="6">
    <location>
        <begin position="310"/>
        <end position="506"/>
    </location>
</feature>
<sequence>MPHAHLAAQRKNRRRSWWWVAVCAAVVLAIGDGLFVAAYSRVPKLTPLQERRGITTAIGHHSFAPPLLRQYYGDGEIPHWSISGATVITDNYVRLTADRQSQTGHLWNTEPLDMDAFEVVVGFRVYQPMGGIGADGFAVWVAQPPRFDGPIFGRPSTFKGFGILFDSYDNDNRRDNPMVSLVYNDGSPTKRFDPDKDFMGDTVASCVYDYRAVTEPGMATMRMVYLKGTLQVFLSRDNEATEMECFRVTNLPMPADKAHLALSAETGGVSEIHDIVFVHLSPLAEATYDHDVRQTVLPTNELHDAQLYNNDAMNNRPPAVEPGVANSPTTTPQEMQQVPQQMQQAPQHQEQQVPQQMQQAPQHHEQQSQVPQQMQQAPQHQEQQVPQQMQQAPQHHEQQSQVPQQMQQAPQHQEQQVPQQMQQAPQHHEQQSQVPTQAFASAAATERQRIEELERKLAELQARDTRRVADRVEEEEAEEGLGNSDVSPRRVRRARTHHQNREERDD</sequence>
<dbReference type="InterPro" id="IPR005052">
    <property type="entry name" value="Lectin_leg"/>
</dbReference>
<dbReference type="PANTHER" id="PTHR12223">
    <property type="entry name" value="VESICULAR MANNOSE-BINDING LECTIN"/>
    <property type="match status" value="1"/>
</dbReference>
<feature type="transmembrane region" description="Helical" evidence="7">
    <location>
        <begin position="17"/>
        <end position="39"/>
    </location>
</feature>
<organism evidence="9 10">
    <name type="scientific">Leishmania orientalis</name>
    <dbReference type="NCBI Taxonomy" id="2249476"/>
    <lineage>
        <taxon>Eukaryota</taxon>
        <taxon>Discoba</taxon>
        <taxon>Euglenozoa</taxon>
        <taxon>Kinetoplastea</taxon>
        <taxon>Metakinetoplastina</taxon>
        <taxon>Trypanosomatida</taxon>
        <taxon>Trypanosomatidae</taxon>
        <taxon>Leishmaniinae</taxon>
        <taxon>Leishmania</taxon>
    </lineage>
</organism>
<dbReference type="Proteomes" id="UP000674143">
    <property type="component" value="Chromosome 13"/>
</dbReference>
<dbReference type="GeneID" id="92363710"/>
<gene>
    <name evidence="9" type="ORF">LSCM4_07899</name>
</gene>
<dbReference type="InterPro" id="IPR013320">
    <property type="entry name" value="ConA-like_dom_sf"/>
</dbReference>
<evidence type="ECO:0000256" key="1">
    <source>
        <dbReference type="ARBA" id="ARBA00004479"/>
    </source>
</evidence>
<evidence type="ECO:0000313" key="10">
    <source>
        <dbReference type="Proteomes" id="UP000674143"/>
    </source>
</evidence>
<reference evidence="9 10" key="1">
    <citation type="submission" date="2021-02" db="EMBL/GenBank/DDBJ databases">
        <title>Leishmania (Mundinia) orientalis Genome sequencing and assembly.</title>
        <authorList>
            <person name="Almutairi H."/>
            <person name="Gatherer D."/>
        </authorList>
    </citation>
    <scope>NUCLEOTIDE SEQUENCE [LARGE SCALE GENOMIC DNA]</scope>
    <source>
        <strain evidence="9">LSCM4</strain>
    </source>
</reference>
<feature type="compositionally biased region" description="Basic residues" evidence="6">
    <location>
        <begin position="489"/>
        <end position="498"/>
    </location>
</feature>
<feature type="domain" description="L-type lectin-like" evidence="8">
    <location>
        <begin position="55"/>
        <end position="283"/>
    </location>
</feature>
<dbReference type="CDD" id="cd07308">
    <property type="entry name" value="lectin_leg-like"/>
    <property type="match status" value="1"/>
</dbReference>
<evidence type="ECO:0000256" key="6">
    <source>
        <dbReference type="SAM" id="MobiDB-lite"/>
    </source>
</evidence>
<proteinExistence type="predicted"/>
<dbReference type="Gene3D" id="2.60.120.200">
    <property type="match status" value="1"/>
</dbReference>
<evidence type="ECO:0000256" key="4">
    <source>
        <dbReference type="ARBA" id="ARBA00022989"/>
    </source>
</evidence>
<dbReference type="PROSITE" id="PS51328">
    <property type="entry name" value="L_LECTIN_LIKE"/>
    <property type="match status" value="1"/>
</dbReference>
<keyword evidence="3" id="KW-0732">Signal</keyword>
<evidence type="ECO:0000256" key="2">
    <source>
        <dbReference type="ARBA" id="ARBA00022692"/>
    </source>
</evidence>
<comment type="caution">
    <text evidence="9">The sequence shown here is derived from an EMBL/GenBank/DDBJ whole genome shotgun (WGS) entry which is preliminary data.</text>
</comment>
<evidence type="ECO:0000256" key="5">
    <source>
        <dbReference type="ARBA" id="ARBA00023136"/>
    </source>
</evidence>
<evidence type="ECO:0000256" key="7">
    <source>
        <dbReference type="SAM" id="Phobius"/>
    </source>
</evidence>
<dbReference type="GO" id="GO:0030134">
    <property type="term" value="C:COPII-coated ER to Golgi transport vesicle"/>
    <property type="evidence" value="ECO:0007669"/>
    <property type="project" value="TreeGrafter"/>
</dbReference>
<keyword evidence="4 7" id="KW-1133">Transmembrane helix</keyword>
<dbReference type="SUPFAM" id="SSF49899">
    <property type="entry name" value="Concanavalin A-like lectins/glucanases"/>
    <property type="match status" value="1"/>
</dbReference>
<accession>A0A836HXH4</accession>
<dbReference type="PANTHER" id="PTHR12223:SF28">
    <property type="entry name" value="LECTIN, MANNOSE BINDING 1 LIKE"/>
    <property type="match status" value="1"/>
</dbReference>
<dbReference type="SMR" id="A0A836HXH4"/>
<dbReference type="GO" id="GO:0005537">
    <property type="term" value="F:D-mannose binding"/>
    <property type="evidence" value="ECO:0007669"/>
    <property type="project" value="TreeGrafter"/>
</dbReference>
<dbReference type="InterPro" id="IPR051136">
    <property type="entry name" value="Intracellular_Lectin-GPT"/>
</dbReference>
<comment type="subcellular location">
    <subcellularLocation>
        <location evidence="1">Membrane</location>
        <topology evidence="1">Single-pass type I membrane protein</topology>
    </subcellularLocation>
</comment>
<dbReference type="AlphaFoldDB" id="A0A836HXH4"/>
<evidence type="ECO:0000259" key="8">
    <source>
        <dbReference type="PROSITE" id="PS51328"/>
    </source>
</evidence>
<keyword evidence="2 7" id="KW-0812">Transmembrane</keyword>
<dbReference type="EMBL" id="JAFHLR010000013">
    <property type="protein sequence ID" value="KAG5484333.1"/>
    <property type="molecule type" value="Genomic_DNA"/>
</dbReference>
<evidence type="ECO:0000256" key="3">
    <source>
        <dbReference type="ARBA" id="ARBA00022729"/>
    </source>
</evidence>
<dbReference type="KEGG" id="loi:92363710"/>
<evidence type="ECO:0000313" key="9">
    <source>
        <dbReference type="EMBL" id="KAG5484333.1"/>
    </source>
</evidence>
<dbReference type="GO" id="GO:0005789">
    <property type="term" value="C:endoplasmic reticulum membrane"/>
    <property type="evidence" value="ECO:0007669"/>
    <property type="project" value="TreeGrafter"/>
</dbReference>
<dbReference type="Pfam" id="PF03388">
    <property type="entry name" value="Lectin_leg-like"/>
    <property type="match status" value="1"/>
</dbReference>
<keyword evidence="10" id="KW-1185">Reference proteome</keyword>
<name>A0A836HXH4_9TRYP</name>